<sequence length="162" mass="18355">MVVFIGVLLFSLNLIDIAFAVRSINHVTNKDDVNVVCNPKDLPIIYELRDGAKKYARGYNPIVLCKPLQDGQDRIHGDEVRNMVDGSSKQIKGDKRYYLPIVYELRDGAKKYARGYNPIDLCKPLQDGQDRIHGDEVRNMVDGSSKQIKGDKDIVHPQPYIV</sequence>
<protein>
    <submittedName>
        <fullName evidence="2">Uncharacterized protein</fullName>
    </submittedName>
</protein>
<evidence type="ECO:0000313" key="2">
    <source>
        <dbReference type="EMBL" id="CAK9315889.1"/>
    </source>
</evidence>
<dbReference type="Proteomes" id="UP001642487">
    <property type="component" value="Chromosome 2"/>
</dbReference>
<gene>
    <name evidence="2" type="ORF">CITCOLO1_LOCUS7729</name>
</gene>
<keyword evidence="1" id="KW-0732">Signal</keyword>
<feature type="signal peptide" evidence="1">
    <location>
        <begin position="1"/>
        <end position="20"/>
    </location>
</feature>
<reference evidence="2 3" key="1">
    <citation type="submission" date="2024-03" db="EMBL/GenBank/DDBJ databases">
        <authorList>
            <person name="Gkanogiannis A."/>
            <person name="Becerra Lopez-Lavalle L."/>
        </authorList>
    </citation>
    <scope>NUCLEOTIDE SEQUENCE [LARGE SCALE GENOMIC DNA]</scope>
</reference>
<proteinExistence type="predicted"/>
<evidence type="ECO:0000313" key="3">
    <source>
        <dbReference type="Proteomes" id="UP001642487"/>
    </source>
</evidence>
<accession>A0ABP0Y5Z7</accession>
<evidence type="ECO:0000256" key="1">
    <source>
        <dbReference type="SAM" id="SignalP"/>
    </source>
</evidence>
<name>A0ABP0Y5Z7_9ROSI</name>
<dbReference type="EMBL" id="OZ021736">
    <property type="protein sequence ID" value="CAK9315889.1"/>
    <property type="molecule type" value="Genomic_DNA"/>
</dbReference>
<organism evidence="2 3">
    <name type="scientific">Citrullus colocynthis</name>
    <name type="common">colocynth</name>
    <dbReference type="NCBI Taxonomy" id="252529"/>
    <lineage>
        <taxon>Eukaryota</taxon>
        <taxon>Viridiplantae</taxon>
        <taxon>Streptophyta</taxon>
        <taxon>Embryophyta</taxon>
        <taxon>Tracheophyta</taxon>
        <taxon>Spermatophyta</taxon>
        <taxon>Magnoliopsida</taxon>
        <taxon>eudicotyledons</taxon>
        <taxon>Gunneridae</taxon>
        <taxon>Pentapetalae</taxon>
        <taxon>rosids</taxon>
        <taxon>fabids</taxon>
        <taxon>Cucurbitales</taxon>
        <taxon>Cucurbitaceae</taxon>
        <taxon>Benincaseae</taxon>
        <taxon>Citrullus</taxon>
    </lineage>
</organism>
<keyword evidence="3" id="KW-1185">Reference proteome</keyword>
<feature type="chain" id="PRO_5045158846" evidence="1">
    <location>
        <begin position="21"/>
        <end position="162"/>
    </location>
</feature>